<feature type="compositionally biased region" description="Low complexity" evidence="13">
    <location>
        <begin position="447"/>
        <end position="462"/>
    </location>
</feature>
<dbReference type="OrthoDB" id="412748at2759"/>
<evidence type="ECO:0000313" key="19">
    <source>
        <dbReference type="Proteomes" id="UP000654075"/>
    </source>
</evidence>
<evidence type="ECO:0000256" key="5">
    <source>
        <dbReference type="ARBA" id="ARBA00012388"/>
    </source>
</evidence>
<dbReference type="Pfam" id="PF20750">
    <property type="entry name" value="PAP_NTPase"/>
    <property type="match status" value="1"/>
</dbReference>
<sequence length="514" mass="57808">PRHVSRDAFFQVLVPKLQEHPYVQDLTPVPDAYVPIIKMKLSGIDIDLLFARLSLTQVPEELESLNDDNILKNLDDKTVRSLNGCRVADHILSLVPDAERYRDALRLVKIWAKNRGLYSNVLGFYGGITWAILVARVCQLYPYYNGAALVKRFFRLYDRWNWKNPVTLCDIREGSNVPGLMAFKIWNPKVYPQDRMHLMPIITPAFPSMNSTHNVSETTKRLLLEEFSRAYKVVEQVEKGKCSWNEVYRPLPFYSMHKHYLHIEVLAKSQQVFTKWSGWIESKLRHLVKHLEQIPSVQVRPWPNHLAFEDPEWPVAQAVFMGLTISKKDIHGRQGHSVDLRQPVTHFVEIINSWSDKPQHEGQCEMRVRHVARRDLPSYVPQDGSKTRGVKRSVTDSSMDAVLALAAEAEAEGAAMPAPAAPQQPSQPLALGPPQSESTGEPPAKRPLLALPQAASLAPAASVTEERRPDGTEAVRAALSAPGGLTSRLEPAKPEAAPAPVKRKMGKIMVKLGQ</sequence>
<feature type="domain" description="Poly(A) polymerase RNA-binding" evidence="14">
    <location>
        <begin position="253"/>
        <end position="304"/>
    </location>
</feature>
<keyword evidence="11" id="KW-0460">Magnesium</keyword>
<evidence type="ECO:0000256" key="4">
    <source>
        <dbReference type="ARBA" id="ARBA00010912"/>
    </source>
</evidence>
<feature type="compositionally biased region" description="Low complexity" evidence="13">
    <location>
        <begin position="413"/>
        <end position="436"/>
    </location>
</feature>
<dbReference type="EMBL" id="CAJNNW010025945">
    <property type="protein sequence ID" value="CAE8681322.1"/>
    <property type="molecule type" value="Genomic_DNA"/>
</dbReference>
<dbReference type="GO" id="GO:0003723">
    <property type="term" value="F:RNA binding"/>
    <property type="evidence" value="ECO:0007669"/>
    <property type="project" value="InterPro"/>
</dbReference>
<evidence type="ECO:0000256" key="1">
    <source>
        <dbReference type="ARBA" id="ARBA00001936"/>
    </source>
</evidence>
<evidence type="ECO:0000256" key="10">
    <source>
        <dbReference type="ARBA" id="ARBA00022840"/>
    </source>
</evidence>
<dbReference type="Pfam" id="PF04926">
    <property type="entry name" value="PAP_RNA-bind"/>
    <property type="match status" value="2"/>
</dbReference>
<keyword evidence="6" id="KW-0507">mRNA processing</keyword>
<dbReference type="SUPFAM" id="SSF81631">
    <property type="entry name" value="PAP/OAS1 substrate-binding domain"/>
    <property type="match status" value="1"/>
</dbReference>
<keyword evidence="8" id="KW-0479">Metal-binding</keyword>
<comment type="subcellular location">
    <subcellularLocation>
        <location evidence="3">Nucleus</location>
    </subcellularLocation>
</comment>
<feature type="compositionally biased region" description="Basic and acidic residues" evidence="13">
    <location>
        <begin position="464"/>
        <end position="473"/>
    </location>
</feature>
<dbReference type="InterPro" id="IPR007012">
    <property type="entry name" value="PolA_pol_cen_dom"/>
</dbReference>
<feature type="domain" description="Poly(A) polymerase RNA-binding" evidence="14">
    <location>
        <begin position="317"/>
        <end position="386"/>
    </location>
</feature>
<dbReference type="GO" id="GO:1990817">
    <property type="term" value="F:poly(A) RNA polymerase activity"/>
    <property type="evidence" value="ECO:0007669"/>
    <property type="project" value="UniProtKB-EC"/>
</dbReference>
<dbReference type="GO" id="GO:0006397">
    <property type="term" value="P:mRNA processing"/>
    <property type="evidence" value="ECO:0007669"/>
    <property type="project" value="UniProtKB-KW"/>
</dbReference>
<evidence type="ECO:0000313" key="18">
    <source>
        <dbReference type="EMBL" id="CAE8681322.1"/>
    </source>
</evidence>
<protein>
    <recommendedName>
        <fullName evidence="5">polynucleotide adenylyltransferase</fullName>
        <ecNumber evidence="5">2.7.7.19</ecNumber>
    </recommendedName>
</protein>
<comment type="cofactor">
    <cofactor evidence="2">
        <name>Mg(2+)</name>
        <dbReference type="ChEBI" id="CHEBI:18420"/>
    </cofactor>
</comment>
<comment type="cofactor">
    <cofactor evidence="1">
        <name>Mn(2+)</name>
        <dbReference type="ChEBI" id="CHEBI:29035"/>
    </cofactor>
</comment>
<evidence type="ECO:0000256" key="11">
    <source>
        <dbReference type="ARBA" id="ARBA00022842"/>
    </source>
</evidence>
<reference evidence="17" key="1">
    <citation type="submission" date="2021-02" db="EMBL/GenBank/DDBJ databases">
        <authorList>
            <person name="Dougan E. K."/>
            <person name="Rhodes N."/>
            <person name="Thang M."/>
            <person name="Chan C."/>
        </authorList>
    </citation>
    <scope>NUCLEOTIDE SEQUENCE</scope>
</reference>
<keyword evidence="10" id="KW-0067">ATP-binding</keyword>
<comment type="similarity">
    <text evidence="4">Belongs to the poly(A) polymerase family.</text>
</comment>
<keyword evidence="7" id="KW-0808">Transferase</keyword>
<dbReference type="GO" id="GO:0031123">
    <property type="term" value="P:RNA 3'-end processing"/>
    <property type="evidence" value="ECO:0007669"/>
    <property type="project" value="InterPro"/>
</dbReference>
<dbReference type="InterPro" id="IPR043519">
    <property type="entry name" value="NT_sf"/>
</dbReference>
<accession>A0A813HB28</accession>
<dbReference type="Pfam" id="PF04928">
    <property type="entry name" value="PAP_central"/>
    <property type="match status" value="1"/>
</dbReference>
<dbReference type="AlphaFoldDB" id="A0A813HB28"/>
<proteinExistence type="inferred from homology"/>
<evidence type="ECO:0000256" key="6">
    <source>
        <dbReference type="ARBA" id="ARBA00022664"/>
    </source>
</evidence>
<feature type="domain" description="Poly(A) polymerase central" evidence="15">
    <location>
        <begin position="101"/>
        <end position="249"/>
    </location>
</feature>
<dbReference type="SUPFAM" id="SSF55003">
    <property type="entry name" value="PAP/Archaeal CCA-adding enzyme, C-terminal domain"/>
    <property type="match status" value="1"/>
</dbReference>
<dbReference type="GO" id="GO:0005524">
    <property type="term" value="F:ATP binding"/>
    <property type="evidence" value="ECO:0007669"/>
    <property type="project" value="UniProtKB-KW"/>
</dbReference>
<dbReference type="PANTHER" id="PTHR10682">
    <property type="entry name" value="POLY A POLYMERASE"/>
    <property type="match status" value="1"/>
</dbReference>
<dbReference type="GO" id="GO:0046872">
    <property type="term" value="F:metal ion binding"/>
    <property type="evidence" value="ECO:0007669"/>
    <property type="project" value="UniProtKB-KW"/>
</dbReference>
<evidence type="ECO:0000259" key="15">
    <source>
        <dbReference type="Pfam" id="PF04928"/>
    </source>
</evidence>
<dbReference type="InterPro" id="IPR048840">
    <property type="entry name" value="PolA_pol_NTPase"/>
</dbReference>
<feature type="non-terminal residue" evidence="17">
    <location>
        <position position="514"/>
    </location>
</feature>
<evidence type="ECO:0000256" key="9">
    <source>
        <dbReference type="ARBA" id="ARBA00022741"/>
    </source>
</evidence>
<dbReference type="EC" id="2.7.7.19" evidence="5"/>
<feature type="domain" description="Poly(A) polymerase nucleotidyltransferase" evidence="16">
    <location>
        <begin position="1"/>
        <end position="95"/>
    </location>
</feature>
<organism evidence="17 19">
    <name type="scientific">Polarella glacialis</name>
    <name type="common">Dinoflagellate</name>
    <dbReference type="NCBI Taxonomy" id="89957"/>
    <lineage>
        <taxon>Eukaryota</taxon>
        <taxon>Sar</taxon>
        <taxon>Alveolata</taxon>
        <taxon>Dinophyceae</taxon>
        <taxon>Suessiales</taxon>
        <taxon>Suessiaceae</taxon>
        <taxon>Polarella</taxon>
    </lineage>
</organism>
<evidence type="ECO:0000256" key="13">
    <source>
        <dbReference type="SAM" id="MobiDB-lite"/>
    </source>
</evidence>
<keyword evidence="19" id="KW-1185">Reference proteome</keyword>
<gene>
    <name evidence="17" type="ORF">PGLA1383_LOCUS50966</name>
    <name evidence="18" type="ORF">PGLA2088_LOCUS22376</name>
</gene>
<dbReference type="InterPro" id="IPR011068">
    <property type="entry name" value="NuclTrfase_I-like_C"/>
</dbReference>
<evidence type="ECO:0000259" key="16">
    <source>
        <dbReference type="Pfam" id="PF20750"/>
    </source>
</evidence>
<dbReference type="Gene3D" id="3.30.70.590">
    <property type="entry name" value="Poly(A) polymerase predicted RNA binding domain"/>
    <property type="match status" value="1"/>
</dbReference>
<evidence type="ECO:0000256" key="12">
    <source>
        <dbReference type="ARBA" id="ARBA00023242"/>
    </source>
</evidence>
<evidence type="ECO:0000256" key="2">
    <source>
        <dbReference type="ARBA" id="ARBA00001946"/>
    </source>
</evidence>
<name>A0A813HB28_POLGL</name>
<dbReference type="PANTHER" id="PTHR10682:SF10">
    <property type="entry name" value="POLYNUCLEOTIDE ADENYLYLTRANSFERASE"/>
    <property type="match status" value="1"/>
</dbReference>
<dbReference type="InterPro" id="IPR007010">
    <property type="entry name" value="PolA_pol_RNA-bd_dom"/>
</dbReference>
<evidence type="ECO:0000259" key="14">
    <source>
        <dbReference type="Pfam" id="PF04926"/>
    </source>
</evidence>
<dbReference type="Proteomes" id="UP000626109">
    <property type="component" value="Unassembled WGS sequence"/>
</dbReference>
<dbReference type="Gene3D" id="1.10.1410.10">
    <property type="match status" value="1"/>
</dbReference>
<dbReference type="OMA" id="IDICAGG"/>
<evidence type="ECO:0000256" key="8">
    <source>
        <dbReference type="ARBA" id="ARBA00022723"/>
    </source>
</evidence>
<feature type="region of interest" description="Disordered" evidence="13">
    <location>
        <begin position="413"/>
        <end position="514"/>
    </location>
</feature>
<keyword evidence="9" id="KW-0547">Nucleotide-binding</keyword>
<evidence type="ECO:0000256" key="3">
    <source>
        <dbReference type="ARBA" id="ARBA00004123"/>
    </source>
</evidence>
<comment type="caution">
    <text evidence="17">The sequence shown here is derived from an EMBL/GenBank/DDBJ whole genome shotgun (WGS) entry which is preliminary data.</text>
</comment>
<keyword evidence="12" id="KW-0539">Nucleus</keyword>
<evidence type="ECO:0000256" key="7">
    <source>
        <dbReference type="ARBA" id="ARBA00022679"/>
    </source>
</evidence>
<evidence type="ECO:0000313" key="17">
    <source>
        <dbReference type="EMBL" id="CAE8635370.1"/>
    </source>
</evidence>
<dbReference type="FunFam" id="1.10.1410.10:FF:000001">
    <property type="entry name" value="Putative poly(A) polymerase gamma"/>
    <property type="match status" value="1"/>
</dbReference>
<dbReference type="GO" id="GO:0005634">
    <property type="term" value="C:nucleus"/>
    <property type="evidence" value="ECO:0007669"/>
    <property type="project" value="UniProtKB-SubCell"/>
</dbReference>
<dbReference type="SUPFAM" id="SSF81301">
    <property type="entry name" value="Nucleotidyltransferase"/>
    <property type="match status" value="1"/>
</dbReference>
<dbReference type="EMBL" id="CAJNNV010031275">
    <property type="protein sequence ID" value="CAE8635370.1"/>
    <property type="molecule type" value="Genomic_DNA"/>
</dbReference>
<dbReference type="Proteomes" id="UP000654075">
    <property type="component" value="Unassembled WGS sequence"/>
</dbReference>